<dbReference type="AlphaFoldDB" id="A0A445JUL1"/>
<protein>
    <recommendedName>
        <fullName evidence="4">Pectinesterase inhibitor domain-containing protein</fullName>
    </recommendedName>
</protein>
<organism evidence="2 3">
    <name type="scientific">Glycine soja</name>
    <name type="common">Wild soybean</name>
    <dbReference type="NCBI Taxonomy" id="3848"/>
    <lineage>
        <taxon>Eukaryota</taxon>
        <taxon>Viridiplantae</taxon>
        <taxon>Streptophyta</taxon>
        <taxon>Embryophyta</taxon>
        <taxon>Tracheophyta</taxon>
        <taxon>Spermatophyta</taxon>
        <taxon>Magnoliopsida</taxon>
        <taxon>eudicotyledons</taxon>
        <taxon>Gunneridae</taxon>
        <taxon>Pentapetalae</taxon>
        <taxon>rosids</taxon>
        <taxon>fabids</taxon>
        <taxon>Fabales</taxon>
        <taxon>Fabaceae</taxon>
        <taxon>Papilionoideae</taxon>
        <taxon>50 kb inversion clade</taxon>
        <taxon>NPAAA clade</taxon>
        <taxon>indigoferoid/millettioid clade</taxon>
        <taxon>Phaseoleae</taxon>
        <taxon>Glycine</taxon>
        <taxon>Glycine subgen. Soja</taxon>
    </lineage>
</organism>
<gene>
    <name evidence="2" type="ORF">D0Y65_017368</name>
</gene>
<comment type="caution">
    <text evidence="2">The sequence shown here is derived from an EMBL/GenBank/DDBJ whole genome shotgun (WGS) entry which is preliminary data.</text>
</comment>
<keyword evidence="1" id="KW-0732">Signal</keyword>
<sequence length="104" mass="11575">MFRTLLLFLFCPTATLLLASSSDVNLNISSVFKDCNSSYDTRLTASNSGDSPNVLRSLEETNATVVLLLAAFSQVATRQKLNQLRRMRVTFMFWVLGSGDDITF</sequence>
<accession>A0A445JUL1</accession>
<reference evidence="2 3" key="1">
    <citation type="submission" date="2018-09" db="EMBL/GenBank/DDBJ databases">
        <title>A high-quality reference genome of wild soybean provides a powerful tool to mine soybean genomes.</title>
        <authorList>
            <person name="Xie M."/>
            <person name="Chung C.Y.L."/>
            <person name="Li M.-W."/>
            <person name="Wong F.-L."/>
            <person name="Chan T.-F."/>
            <person name="Lam H.-M."/>
        </authorList>
    </citation>
    <scope>NUCLEOTIDE SEQUENCE [LARGE SCALE GENOMIC DNA]</scope>
    <source>
        <strain evidence="3">cv. W05</strain>
        <tissue evidence="2">Hypocotyl of etiolated seedlings</tissue>
    </source>
</reference>
<evidence type="ECO:0008006" key="4">
    <source>
        <dbReference type="Google" id="ProtNLM"/>
    </source>
</evidence>
<proteinExistence type="predicted"/>
<dbReference type="Proteomes" id="UP000289340">
    <property type="component" value="Chromosome 7"/>
</dbReference>
<dbReference type="EMBL" id="QZWG01000007">
    <property type="protein sequence ID" value="RZC02183.1"/>
    <property type="molecule type" value="Genomic_DNA"/>
</dbReference>
<evidence type="ECO:0000313" key="2">
    <source>
        <dbReference type="EMBL" id="RZC02183.1"/>
    </source>
</evidence>
<evidence type="ECO:0000256" key="1">
    <source>
        <dbReference type="SAM" id="SignalP"/>
    </source>
</evidence>
<feature type="chain" id="PRO_5019159074" description="Pectinesterase inhibitor domain-containing protein" evidence="1">
    <location>
        <begin position="22"/>
        <end position="104"/>
    </location>
</feature>
<keyword evidence="3" id="KW-1185">Reference proteome</keyword>
<feature type="signal peptide" evidence="1">
    <location>
        <begin position="1"/>
        <end position="21"/>
    </location>
</feature>
<evidence type="ECO:0000313" key="3">
    <source>
        <dbReference type="Proteomes" id="UP000289340"/>
    </source>
</evidence>
<name>A0A445JUL1_GLYSO</name>